<evidence type="ECO:0000313" key="1">
    <source>
        <dbReference type="EMBL" id="KAH7920574.1"/>
    </source>
</evidence>
<comment type="caution">
    <text evidence="1">The sequence shown here is derived from an EMBL/GenBank/DDBJ whole genome shotgun (WGS) entry which is preliminary data.</text>
</comment>
<reference evidence="1" key="1">
    <citation type="journal article" date="2021" name="New Phytol.">
        <title>Evolutionary innovations through gain and loss of genes in the ectomycorrhizal Boletales.</title>
        <authorList>
            <person name="Wu G."/>
            <person name="Miyauchi S."/>
            <person name="Morin E."/>
            <person name="Kuo A."/>
            <person name="Drula E."/>
            <person name="Varga T."/>
            <person name="Kohler A."/>
            <person name="Feng B."/>
            <person name="Cao Y."/>
            <person name="Lipzen A."/>
            <person name="Daum C."/>
            <person name="Hundley H."/>
            <person name="Pangilinan J."/>
            <person name="Johnson J."/>
            <person name="Barry K."/>
            <person name="LaButti K."/>
            <person name="Ng V."/>
            <person name="Ahrendt S."/>
            <person name="Min B."/>
            <person name="Choi I.G."/>
            <person name="Park H."/>
            <person name="Plett J.M."/>
            <person name="Magnuson J."/>
            <person name="Spatafora J.W."/>
            <person name="Nagy L.G."/>
            <person name="Henrissat B."/>
            <person name="Grigoriev I.V."/>
            <person name="Yang Z.L."/>
            <person name="Xu J."/>
            <person name="Martin F.M."/>
        </authorList>
    </citation>
    <scope>NUCLEOTIDE SEQUENCE</scope>
    <source>
        <strain evidence="1">KUC20120723A-06</strain>
    </source>
</reference>
<sequence length="607" mass="68472">MATKKSGGRPPPAIYEANFIALEKVDNKSNRCCEVARVQIEEIARLKPRKRLTMLMDGWEDRLKRSLYGMMVTEVKQSPVVLALQDMTGHRGTASNLVEASQMALKTMEIEDGKNLIALTTDNPTVMQAFRRKFQEKFFWVLTFACFLHQLNTMIGDICSYPPMKAIISQTTRIVNFFNNSHYWGGQVNDEAKSQNIKRKMKQNCESRWYALILQGLSVQAYRPEAQKKTNGQTPVAADVVRTVLYDLKYWTLLNQLTRTTKLIYDAIGNLESRDATLADCMLELIRCARTMSQLERDPDEDEGFWLHAKTVFRQRFHAMNTDIHSLALFLHPSCRKLAIQQVANGRSFDRLLKIALDIAKRWRWSEAKAKKLIDDMKQYHLCRAPFAGGQPDGLTWWEGLTVSAEEHPLKALAIVLFSIVPHAAEVERLFSDLGGTQSIKRCNLAVNTFESLGKLRSNYTYHLHQKALAAGKPIRRRHAHMHTQKGPGINTNLATDLEINFAWVPPLTAEVEAVDDNLEGPEAISLDEIDEAFAQLEREKIEMAAELGAVAEDVLSGAVYDFAELTRVDQGMLPQGLDDEVVSVVQDSDNNGGAWDIDALMSSEGL</sequence>
<dbReference type="Proteomes" id="UP000790709">
    <property type="component" value="Unassembled WGS sequence"/>
</dbReference>
<proteinExistence type="predicted"/>
<name>A0ACB8B568_9AGAM</name>
<accession>A0ACB8B568</accession>
<keyword evidence="2" id="KW-1185">Reference proteome</keyword>
<protein>
    <submittedName>
        <fullName evidence="1">Uncharacterized protein</fullName>
    </submittedName>
</protein>
<organism evidence="1 2">
    <name type="scientific">Leucogyrophana mollusca</name>
    <dbReference type="NCBI Taxonomy" id="85980"/>
    <lineage>
        <taxon>Eukaryota</taxon>
        <taxon>Fungi</taxon>
        <taxon>Dikarya</taxon>
        <taxon>Basidiomycota</taxon>
        <taxon>Agaricomycotina</taxon>
        <taxon>Agaricomycetes</taxon>
        <taxon>Agaricomycetidae</taxon>
        <taxon>Boletales</taxon>
        <taxon>Boletales incertae sedis</taxon>
        <taxon>Leucogyrophana</taxon>
    </lineage>
</organism>
<dbReference type="EMBL" id="MU266571">
    <property type="protein sequence ID" value="KAH7920574.1"/>
    <property type="molecule type" value="Genomic_DNA"/>
</dbReference>
<evidence type="ECO:0000313" key="2">
    <source>
        <dbReference type="Proteomes" id="UP000790709"/>
    </source>
</evidence>
<gene>
    <name evidence="1" type="ORF">BV22DRAFT_1107611</name>
</gene>